<evidence type="ECO:0000313" key="2">
    <source>
        <dbReference type="Proteomes" id="UP000478892"/>
    </source>
</evidence>
<keyword evidence="2" id="KW-1185">Reference proteome</keyword>
<evidence type="ECO:0000313" key="1">
    <source>
        <dbReference type="EMBL" id="MVO15079.1"/>
    </source>
</evidence>
<gene>
    <name evidence="1" type="ORF">GO984_04575</name>
</gene>
<name>A0A6L6WDS6_9RHOB</name>
<comment type="caution">
    <text evidence="1">The sequence shown here is derived from an EMBL/GenBank/DDBJ whole genome shotgun (WGS) entry which is preliminary data.</text>
</comment>
<dbReference type="RefSeq" id="WP_157021391.1">
    <property type="nucleotide sequence ID" value="NZ_WQLV01000002.1"/>
</dbReference>
<proteinExistence type="predicted"/>
<sequence>MAKRRTREELRAEFIRMLDIWTHVRSFLLLQMQDIDGMDPDQDLPTSDALLDKFDNGPGTSSQHLCGLQQALNNWLVGLPNALKHGEATATAFLARYTSASGRDFFDDMGDPKRKLQMIMNRGQLQDEDDYHLLKNALDDAPDILPAKDIHRANDLLGSYESQKRGTP</sequence>
<organism evidence="1 2">
    <name type="scientific">Parasedimentitalea huanghaiensis</name>
    <dbReference type="NCBI Taxonomy" id="2682100"/>
    <lineage>
        <taxon>Bacteria</taxon>
        <taxon>Pseudomonadati</taxon>
        <taxon>Pseudomonadota</taxon>
        <taxon>Alphaproteobacteria</taxon>
        <taxon>Rhodobacterales</taxon>
        <taxon>Paracoccaceae</taxon>
        <taxon>Parasedimentitalea</taxon>
    </lineage>
</organism>
<dbReference type="Proteomes" id="UP000478892">
    <property type="component" value="Unassembled WGS sequence"/>
</dbReference>
<reference evidence="1 2" key="1">
    <citation type="submission" date="2019-12" db="EMBL/GenBank/DDBJ databases">
        <authorList>
            <person name="Zhang Y.-J."/>
        </authorList>
    </citation>
    <scope>NUCLEOTIDE SEQUENCE [LARGE SCALE GENOMIC DNA]</scope>
    <source>
        <strain evidence="1 2">CY05</strain>
    </source>
</reference>
<accession>A0A6L6WDS6</accession>
<dbReference type="AlphaFoldDB" id="A0A6L6WDS6"/>
<dbReference type="EMBL" id="WQLV01000002">
    <property type="protein sequence ID" value="MVO15079.1"/>
    <property type="molecule type" value="Genomic_DNA"/>
</dbReference>
<protein>
    <submittedName>
        <fullName evidence="1">Uncharacterized protein</fullName>
    </submittedName>
</protein>